<name>U1WX24_ANEAE</name>
<gene>
    <name evidence="2" type="ORF">HMPREF0083_04706</name>
</gene>
<dbReference type="HOGENOM" id="CLU_2731179_0_0_9"/>
<keyword evidence="1" id="KW-1133">Transmembrane helix</keyword>
<sequence length="71" mass="7986">MKRQNQEQKGNVLLIFVCGILATLSGGLLVAFLRMVQTGQVRILETICFIVCVLSLYGVLRFGNLLRFLKK</sequence>
<dbReference type="Proteomes" id="UP000016511">
    <property type="component" value="Unassembled WGS sequence"/>
</dbReference>
<dbReference type="GeneID" id="92841206"/>
<evidence type="ECO:0000313" key="2">
    <source>
        <dbReference type="EMBL" id="ERI07235.1"/>
    </source>
</evidence>
<organism evidence="2 3">
    <name type="scientific">Aneurinibacillus aneurinilyticus ATCC 12856</name>
    <dbReference type="NCBI Taxonomy" id="649747"/>
    <lineage>
        <taxon>Bacteria</taxon>
        <taxon>Bacillati</taxon>
        <taxon>Bacillota</taxon>
        <taxon>Bacilli</taxon>
        <taxon>Bacillales</taxon>
        <taxon>Paenibacillaceae</taxon>
        <taxon>Aneurinibacillus group</taxon>
        <taxon>Aneurinibacillus</taxon>
    </lineage>
</organism>
<keyword evidence="3" id="KW-1185">Reference proteome</keyword>
<dbReference type="RefSeq" id="WP_021624122.1">
    <property type="nucleotide sequence ID" value="NZ_KE952892.1"/>
</dbReference>
<evidence type="ECO:0000256" key="1">
    <source>
        <dbReference type="SAM" id="Phobius"/>
    </source>
</evidence>
<dbReference type="STRING" id="649747.HMPREF0083_04706"/>
<dbReference type="PATRIC" id="fig|649747.3.peg.4236"/>
<comment type="caution">
    <text evidence="2">The sequence shown here is derived from an EMBL/GenBank/DDBJ whole genome shotgun (WGS) entry which is preliminary data.</text>
</comment>
<keyword evidence="1" id="KW-0812">Transmembrane</keyword>
<keyword evidence="1" id="KW-0472">Membrane</keyword>
<dbReference type="AlphaFoldDB" id="U1WX24"/>
<reference evidence="2 3" key="1">
    <citation type="submission" date="2013-08" db="EMBL/GenBank/DDBJ databases">
        <authorList>
            <person name="Weinstock G."/>
            <person name="Sodergren E."/>
            <person name="Wylie T."/>
            <person name="Fulton L."/>
            <person name="Fulton R."/>
            <person name="Fronick C."/>
            <person name="O'Laughlin M."/>
            <person name="Godfrey J."/>
            <person name="Miner T."/>
            <person name="Herter B."/>
            <person name="Appelbaum E."/>
            <person name="Cordes M."/>
            <person name="Lek S."/>
            <person name="Wollam A."/>
            <person name="Pepin K.H."/>
            <person name="Palsikar V.B."/>
            <person name="Mitreva M."/>
            <person name="Wilson R.K."/>
        </authorList>
    </citation>
    <scope>NUCLEOTIDE SEQUENCE [LARGE SCALE GENOMIC DNA]</scope>
    <source>
        <strain evidence="2 3">ATCC 12856</strain>
    </source>
</reference>
<proteinExistence type="predicted"/>
<accession>U1WX24</accession>
<feature type="transmembrane region" description="Helical" evidence="1">
    <location>
        <begin position="39"/>
        <end position="60"/>
    </location>
</feature>
<dbReference type="EMBL" id="AWSJ01000287">
    <property type="protein sequence ID" value="ERI07235.1"/>
    <property type="molecule type" value="Genomic_DNA"/>
</dbReference>
<evidence type="ECO:0000313" key="3">
    <source>
        <dbReference type="Proteomes" id="UP000016511"/>
    </source>
</evidence>
<protein>
    <submittedName>
        <fullName evidence="2">Uncharacterized protein</fullName>
    </submittedName>
</protein>
<feature type="transmembrane region" description="Helical" evidence="1">
    <location>
        <begin position="12"/>
        <end position="33"/>
    </location>
</feature>